<evidence type="ECO:0000313" key="1">
    <source>
        <dbReference type="EMBL" id="TGE26703.1"/>
    </source>
</evidence>
<comment type="caution">
    <text evidence="1">The sequence shown here is derived from an EMBL/GenBank/DDBJ whole genome shotgun (WGS) entry which is preliminary data.</text>
</comment>
<name>A0A4Z0QC13_9BACT</name>
<keyword evidence="2" id="KW-1185">Reference proteome</keyword>
<protein>
    <submittedName>
        <fullName evidence="1">Uncharacterized protein</fullName>
    </submittedName>
</protein>
<dbReference type="RefSeq" id="WP_135396607.1">
    <property type="nucleotide sequence ID" value="NZ_SRMB01000003.1"/>
</dbReference>
<dbReference type="Proteomes" id="UP000298471">
    <property type="component" value="Unassembled WGS sequence"/>
</dbReference>
<dbReference type="OrthoDB" id="949867at2"/>
<accession>A0A4Z0QC13</accession>
<gene>
    <name evidence="1" type="ORF">E5K02_18170</name>
</gene>
<proteinExistence type="predicted"/>
<dbReference type="EMBL" id="SRMB01000003">
    <property type="protein sequence ID" value="TGE26703.1"/>
    <property type="molecule type" value="Genomic_DNA"/>
</dbReference>
<organism evidence="1 2">
    <name type="scientific">Hymenobacter metallicola</name>
    <dbReference type="NCBI Taxonomy" id="2563114"/>
    <lineage>
        <taxon>Bacteria</taxon>
        <taxon>Pseudomonadati</taxon>
        <taxon>Bacteroidota</taxon>
        <taxon>Cytophagia</taxon>
        <taxon>Cytophagales</taxon>
        <taxon>Hymenobacteraceae</taxon>
        <taxon>Hymenobacter</taxon>
    </lineage>
</organism>
<sequence>MLPARFYLYASLLLLTQCSKCKQGDPFPKNQLPWATQTGANTFGCLVNGQLYLPQGNVGSRNFNVSYDPTFRGGAVVIETYRVENNRTKFLSIDAAPITAIGSYSLDLQQGVGEVLYTDTDGQLSPCSAMYDSRDVSYRKGRMNITRFDQQARIISGTFDVTIGRTGCDTLKVTQGRFDARF</sequence>
<evidence type="ECO:0000313" key="2">
    <source>
        <dbReference type="Proteomes" id="UP000298471"/>
    </source>
</evidence>
<reference evidence="1 2" key="1">
    <citation type="submission" date="2019-04" db="EMBL/GenBank/DDBJ databases">
        <authorList>
            <person name="Feng G."/>
            <person name="Zhang J."/>
            <person name="Zhu H."/>
        </authorList>
    </citation>
    <scope>NUCLEOTIDE SEQUENCE [LARGE SCALE GENOMIC DNA]</scope>
    <source>
        <strain evidence="1 2">9PBR-1</strain>
    </source>
</reference>
<dbReference type="AlphaFoldDB" id="A0A4Z0QC13"/>